<dbReference type="PROSITE" id="PS50206">
    <property type="entry name" value="RHODANESE_3"/>
    <property type="match status" value="1"/>
</dbReference>
<dbReference type="EMBL" id="NJGD01000006">
    <property type="protein sequence ID" value="PJR14650.1"/>
    <property type="molecule type" value="Genomic_DNA"/>
</dbReference>
<sequence length="181" mass="19938">MTRQWLHSLVLLLFAAFPAAAAEEPAGYRESEYRAEVPATLSGATVVSTEAAHALWKTGQVAFIDVLPQPPKPANLPEGTVWNEKPRLSIPSALWLPNVGYGRLADVMHAYFRAGLEKATGGDKSRPVLFFCLDGCWMSWNAGKRALEYGYTHVFWYPQGTDGWTAAGYPTERIEPEPGGR</sequence>
<dbReference type="InterPro" id="IPR036873">
    <property type="entry name" value="Rhodanese-like_dom_sf"/>
</dbReference>
<dbReference type="Gene3D" id="3.40.250.10">
    <property type="entry name" value="Rhodanese-like domain"/>
    <property type="match status" value="1"/>
</dbReference>
<proteinExistence type="predicted"/>
<dbReference type="Pfam" id="PF00581">
    <property type="entry name" value="Rhodanese"/>
    <property type="match status" value="1"/>
</dbReference>
<accession>A0A2J0Z292</accession>
<dbReference type="SUPFAM" id="SSF52821">
    <property type="entry name" value="Rhodanese/Cell cycle control phosphatase"/>
    <property type="match status" value="1"/>
</dbReference>
<evidence type="ECO:0000259" key="2">
    <source>
        <dbReference type="PROSITE" id="PS50206"/>
    </source>
</evidence>
<keyword evidence="1" id="KW-0732">Signal</keyword>
<comment type="caution">
    <text evidence="3">The sequence shown here is derived from an EMBL/GenBank/DDBJ whole genome shotgun (WGS) entry which is preliminary data.</text>
</comment>
<dbReference type="NCBIfam" id="TIGR03865">
    <property type="entry name" value="PQQ_CXXCW"/>
    <property type="match status" value="1"/>
</dbReference>
<protein>
    <submittedName>
        <fullName evidence="3">Rhodanese</fullName>
    </submittedName>
</protein>
<name>A0A2J0Z292_RHIML</name>
<dbReference type="RefSeq" id="WP_100672561.1">
    <property type="nucleotide sequence ID" value="NZ_CP141213.1"/>
</dbReference>
<evidence type="ECO:0000256" key="1">
    <source>
        <dbReference type="SAM" id="SignalP"/>
    </source>
</evidence>
<evidence type="ECO:0000313" key="4">
    <source>
        <dbReference type="Proteomes" id="UP000231987"/>
    </source>
</evidence>
<dbReference type="AlphaFoldDB" id="A0A2J0Z292"/>
<dbReference type="CDD" id="cd00158">
    <property type="entry name" value="RHOD"/>
    <property type="match status" value="1"/>
</dbReference>
<organism evidence="3 4">
    <name type="scientific">Rhizobium meliloti</name>
    <name type="common">Ensifer meliloti</name>
    <name type="synonym">Sinorhizobium meliloti</name>
    <dbReference type="NCBI Taxonomy" id="382"/>
    <lineage>
        <taxon>Bacteria</taxon>
        <taxon>Pseudomonadati</taxon>
        <taxon>Pseudomonadota</taxon>
        <taxon>Alphaproteobacteria</taxon>
        <taxon>Hyphomicrobiales</taxon>
        <taxon>Rhizobiaceae</taxon>
        <taxon>Sinorhizobium/Ensifer group</taxon>
        <taxon>Sinorhizobium</taxon>
    </lineage>
</organism>
<evidence type="ECO:0000313" key="3">
    <source>
        <dbReference type="EMBL" id="PJR14650.1"/>
    </source>
</evidence>
<gene>
    <name evidence="3" type="ORF">CEJ86_16515</name>
</gene>
<feature type="signal peptide" evidence="1">
    <location>
        <begin position="1"/>
        <end position="21"/>
    </location>
</feature>
<feature type="domain" description="Rhodanese" evidence="2">
    <location>
        <begin position="90"/>
        <end position="173"/>
    </location>
</feature>
<dbReference type="Proteomes" id="UP000231987">
    <property type="component" value="Unassembled WGS sequence"/>
</dbReference>
<dbReference type="InterPro" id="IPR001763">
    <property type="entry name" value="Rhodanese-like_dom"/>
</dbReference>
<reference evidence="3 4" key="1">
    <citation type="submission" date="2017-06" db="EMBL/GenBank/DDBJ databases">
        <title>Ensifer strains isolated from leguminous trees and herbs display diverse denitrification phenotypes with some acting as strong N2O sinks.</title>
        <authorList>
            <person name="Woliy K."/>
            <person name="Mania D."/>
            <person name="Bakken L.R."/>
            <person name="Frostegard A."/>
        </authorList>
    </citation>
    <scope>NUCLEOTIDE SEQUENCE [LARGE SCALE GENOMIC DNA]</scope>
    <source>
        <strain evidence="3 4">AC50a</strain>
    </source>
</reference>
<feature type="chain" id="PRO_5014471005" evidence="1">
    <location>
        <begin position="22"/>
        <end position="181"/>
    </location>
</feature>
<dbReference type="InterPro" id="IPR022376">
    <property type="entry name" value="PQQ_CXXCW"/>
</dbReference>